<reference evidence="2 3" key="1">
    <citation type="journal article" date="2011" name="ISME J.">
        <title>Community ecology of hot spring cyanobacterial mats: predominant populations and their functional potential.</title>
        <authorList>
            <person name="Klatt C.G."/>
            <person name="Wood J.M."/>
            <person name="Rusch D.B."/>
            <person name="Bateson M.M."/>
            <person name="Hamamura N."/>
            <person name="Heidelberg J.F."/>
            <person name="Grossman A.R."/>
            <person name="Bhaya D."/>
            <person name="Cohan F.M."/>
            <person name="Kuhl M."/>
            <person name="Bryant D.A."/>
            <person name="Ward D.M."/>
        </authorList>
    </citation>
    <scope>NUCLEOTIDE SEQUENCE [LARGE SCALE GENOMIC DNA]</scope>
    <source>
        <strain evidence="2">OS</strain>
    </source>
</reference>
<dbReference type="Pfam" id="PF00534">
    <property type="entry name" value="Glycos_transf_1"/>
    <property type="match status" value="1"/>
</dbReference>
<dbReference type="SUPFAM" id="SSF53756">
    <property type="entry name" value="UDP-Glycosyltransferase/glycogen phosphorylase"/>
    <property type="match status" value="1"/>
</dbReference>
<dbReference type="GO" id="GO:0016757">
    <property type="term" value="F:glycosyltransferase activity"/>
    <property type="evidence" value="ECO:0007669"/>
    <property type="project" value="InterPro"/>
</dbReference>
<evidence type="ECO:0000313" key="3">
    <source>
        <dbReference type="Proteomes" id="UP000266389"/>
    </source>
</evidence>
<gene>
    <name evidence="2" type="ORF">D0433_13560</name>
</gene>
<dbReference type="PANTHER" id="PTHR12526">
    <property type="entry name" value="GLYCOSYLTRANSFERASE"/>
    <property type="match status" value="1"/>
</dbReference>
<dbReference type="PANTHER" id="PTHR12526:SF636">
    <property type="entry name" value="BLL3647 PROTEIN"/>
    <property type="match status" value="1"/>
</dbReference>
<keyword evidence="2" id="KW-0808">Transferase</keyword>
<proteinExistence type="predicted"/>
<feature type="domain" description="Glycosyl transferase family 1" evidence="1">
    <location>
        <begin position="186"/>
        <end position="359"/>
    </location>
</feature>
<accession>A0A395LYC5</accession>
<name>A0A395LYC5_9BACT</name>
<dbReference type="Gene3D" id="3.40.50.2000">
    <property type="entry name" value="Glycogen Phosphorylase B"/>
    <property type="match status" value="2"/>
</dbReference>
<dbReference type="CDD" id="cd03801">
    <property type="entry name" value="GT4_PimA-like"/>
    <property type="match status" value="1"/>
</dbReference>
<dbReference type="Proteomes" id="UP000266389">
    <property type="component" value="Unassembled WGS sequence"/>
</dbReference>
<organism evidence="2 3">
    <name type="scientific">Candidatus Thermochlorobacter aerophilus</name>
    <dbReference type="NCBI Taxonomy" id="1868324"/>
    <lineage>
        <taxon>Bacteria</taxon>
        <taxon>Pseudomonadati</taxon>
        <taxon>Chlorobiota</taxon>
        <taxon>Chlorobiia</taxon>
        <taxon>Chlorobiales</taxon>
        <taxon>Candidatus Thermochlorobacteriaceae</taxon>
        <taxon>Candidatus Thermochlorobacter</taxon>
    </lineage>
</organism>
<comment type="caution">
    <text evidence="2">The sequence shown here is derived from an EMBL/GenBank/DDBJ whole genome shotgun (WGS) entry which is preliminary data.</text>
</comment>
<dbReference type="AlphaFoldDB" id="A0A395LYC5"/>
<dbReference type="InterPro" id="IPR001296">
    <property type="entry name" value="Glyco_trans_1"/>
</dbReference>
<dbReference type="EMBL" id="PHFL01000071">
    <property type="protein sequence ID" value="RFM23058.1"/>
    <property type="molecule type" value="Genomic_DNA"/>
</dbReference>
<evidence type="ECO:0000259" key="1">
    <source>
        <dbReference type="Pfam" id="PF00534"/>
    </source>
</evidence>
<sequence length="391" mass="45182">MKLLVVGITYLSRINWDKYITMARLYPDSEFRVVFPERSKDNFGKELIGQAADFGNLKFIPLPAYLAQYETGHIYGNEFKKLIQEFRPDVILVEHGAFANSLAQAIWYKKKFSPTTKVIFFTWWNLPYKLPFPRNVIEKYNFQNTVGAITGNMDAKEILVSRGYCNPIEVIPLLGADENTYMRRSQPELREKYLEKEQVGLLYAGRILEQKGILTLLRAIKRLKKLELRTKWKLLLLGDGKLKPVVENFIRENRLEAVVTLLPAVDHYEVIKYMCISDIFILPSETMPYWKEQFGHVLVEAMACENVVVGSSSAEIPNVIGDAGFIFPEKNDEALASILARLVEHDQLRKEFAQKGRKRFLEHFTHTEIAKKTFEACRKFSSLREKIIATT</sequence>
<protein>
    <submittedName>
        <fullName evidence="2">Glycosyltransferase</fullName>
    </submittedName>
</protein>
<evidence type="ECO:0000313" key="2">
    <source>
        <dbReference type="EMBL" id="RFM23058.1"/>
    </source>
</evidence>